<reference evidence="1 2" key="1">
    <citation type="submission" date="2019-07" db="EMBL/GenBank/DDBJ databases">
        <title>New species of Amycolatopsis and Streptomyces.</title>
        <authorList>
            <person name="Duangmal K."/>
            <person name="Teo W.F.A."/>
            <person name="Lipun K."/>
        </authorList>
    </citation>
    <scope>NUCLEOTIDE SEQUENCE [LARGE SCALE GENOMIC DNA]</scope>
    <source>
        <strain evidence="1 2">JCM 30562</strain>
    </source>
</reference>
<sequence>MATDADHVWVFVSASGGAVDVVRLAHMPGAPRFIGLPIEAFDPSAVLPTYSPTGELVTGFRWATTADIDTYADLFTA</sequence>
<dbReference type="Proteomes" id="UP000318578">
    <property type="component" value="Unassembled WGS sequence"/>
</dbReference>
<accession>A0A558A691</accession>
<proteinExistence type="predicted"/>
<dbReference type="EMBL" id="VJZA01000043">
    <property type="protein sequence ID" value="TVT19793.1"/>
    <property type="molecule type" value="Genomic_DNA"/>
</dbReference>
<dbReference type="OrthoDB" id="3628946at2"/>
<evidence type="ECO:0000313" key="2">
    <source>
        <dbReference type="Proteomes" id="UP000318578"/>
    </source>
</evidence>
<dbReference type="AlphaFoldDB" id="A0A558A691"/>
<organism evidence="1 2">
    <name type="scientific">Amycolatopsis acidiphila</name>
    <dbReference type="NCBI Taxonomy" id="715473"/>
    <lineage>
        <taxon>Bacteria</taxon>
        <taxon>Bacillati</taxon>
        <taxon>Actinomycetota</taxon>
        <taxon>Actinomycetes</taxon>
        <taxon>Pseudonocardiales</taxon>
        <taxon>Pseudonocardiaceae</taxon>
        <taxon>Amycolatopsis</taxon>
    </lineage>
</organism>
<gene>
    <name evidence="1" type="ORF">FNH06_23130</name>
</gene>
<keyword evidence="2" id="KW-1185">Reference proteome</keyword>
<protein>
    <submittedName>
        <fullName evidence="1">Uncharacterized protein</fullName>
    </submittedName>
</protein>
<evidence type="ECO:0000313" key="1">
    <source>
        <dbReference type="EMBL" id="TVT19793.1"/>
    </source>
</evidence>
<comment type="caution">
    <text evidence="1">The sequence shown here is derived from an EMBL/GenBank/DDBJ whole genome shotgun (WGS) entry which is preliminary data.</text>
</comment>
<name>A0A558A691_9PSEU</name>